<organism evidence="1 2">
    <name type="scientific">Archaeoglobus fulgidus (strain ATCC 49558 / DSM 4304 / JCM 9628 / NBRC 100126 / VC-16)</name>
    <dbReference type="NCBI Taxonomy" id="224325"/>
    <lineage>
        <taxon>Archaea</taxon>
        <taxon>Methanobacteriati</taxon>
        <taxon>Methanobacteriota</taxon>
        <taxon>Archaeoglobi</taxon>
        <taxon>Archaeoglobales</taxon>
        <taxon>Archaeoglobaceae</taxon>
        <taxon>Archaeoglobus</taxon>
    </lineage>
</organism>
<accession>O28704</accession>
<evidence type="ECO:0000313" key="2">
    <source>
        <dbReference type="Proteomes" id="UP000002199"/>
    </source>
</evidence>
<proteinExistence type="predicted"/>
<dbReference type="STRING" id="224325.AF_1568"/>
<evidence type="ECO:0000313" key="1">
    <source>
        <dbReference type="EMBL" id="AAB89685.1"/>
    </source>
</evidence>
<protein>
    <submittedName>
        <fullName evidence="1">Uncharacterized protein</fullName>
    </submittedName>
</protein>
<sequence>MVDSMLKKVLSLVLVLVMLSSSVVPVMAASDAEKCSCGACEITLKRVVEVELAKNGKTILNVTEINQSLSEWFAENFEGSFSCADGSCLAFDYQLEIKELLNLSKNNKELKLLEIKVYNETTSHEFKLLSYFAQTATYNLSLITRIMEIDGENYFVTTINVAPKDDKKFAPFADIVEIKSKTTLAEHYRILAKVLNEIRKGDDTSWVWNKAKNELNYLSRVVEMELEEYNVEGYGWTLIIDDECTSACSLILGMAGATVCLIICSVTNVGALACGVICSVAWGAASGTACSYWCTGNLDPCSAGCGGFCSGVCSGACSALLSRLGLTSLTYFCEKYACAPACTGACESVC</sequence>
<dbReference type="KEGG" id="afu:AF_1568"/>
<gene>
    <name evidence="1" type="ordered locus">AF_1568</name>
</gene>
<dbReference type="EnsemblBacteria" id="AAB89685">
    <property type="protein sequence ID" value="AAB89685"/>
    <property type="gene ID" value="AF_1568"/>
</dbReference>
<dbReference type="HOGENOM" id="CLU_073252_0_0_2"/>
<dbReference type="Proteomes" id="UP000002199">
    <property type="component" value="Chromosome"/>
</dbReference>
<dbReference type="PIR" id="G69445">
    <property type="entry name" value="G69445"/>
</dbReference>
<name>O28704_ARCFU</name>
<keyword evidence="2" id="KW-1185">Reference proteome</keyword>
<dbReference type="EMBL" id="AE000782">
    <property type="protein sequence ID" value="AAB89685.1"/>
    <property type="molecule type" value="Genomic_DNA"/>
</dbReference>
<dbReference type="eggNOG" id="arCOG07527">
    <property type="taxonomic scope" value="Archaea"/>
</dbReference>
<dbReference type="AlphaFoldDB" id="O28704"/>
<dbReference type="PaxDb" id="224325-AF_1568"/>
<reference evidence="1 2" key="1">
    <citation type="journal article" date="1997" name="Nature">
        <title>The complete genome sequence of the hyperthermophilic, sulphate-reducing archaeon Archaeoglobus fulgidus.</title>
        <authorList>
            <person name="Klenk H.P."/>
            <person name="Clayton R.A."/>
            <person name="Tomb J."/>
            <person name="White O."/>
            <person name="Nelson K.E."/>
            <person name="Ketchum K.A."/>
            <person name="Dodson R.J."/>
            <person name="Gwinn M."/>
            <person name="Hickey E.K."/>
            <person name="Peterson J.D."/>
            <person name="Richardson D.L."/>
            <person name="Kerlavage A.R."/>
            <person name="Graham D.E."/>
            <person name="Kyrpides N.C."/>
            <person name="Fleischmann R.D."/>
            <person name="Quackenbush J."/>
            <person name="Lee N.H."/>
            <person name="Sutton G.G."/>
            <person name="Gill S."/>
            <person name="Kirkness E.F."/>
            <person name="Dougherty B.A."/>
            <person name="McKenney K."/>
            <person name="Adams M.D."/>
            <person name="Loftus B."/>
            <person name="Peterson S."/>
            <person name="Reich C.I."/>
            <person name="McNeil L.K."/>
            <person name="Badger J.H."/>
            <person name="Glodek A."/>
            <person name="Zhou L."/>
            <person name="Overbeek R."/>
            <person name="Gocayne J.D."/>
            <person name="Weidman J.F."/>
            <person name="McDonald L."/>
            <person name="Utterback T."/>
            <person name="Cotton M.D."/>
            <person name="Spriggs T."/>
            <person name="Artiach P."/>
            <person name="Kaine B.P."/>
            <person name="Sykes S.M."/>
            <person name="Sadow P.W."/>
            <person name="D'Andrea K.P."/>
            <person name="Bowman C."/>
            <person name="Fujii C."/>
            <person name="Garland S.A."/>
            <person name="Mason T.M."/>
            <person name="Olsen G.J."/>
            <person name="Fraser C.M."/>
            <person name="Smith H.O."/>
            <person name="Woese C.R."/>
            <person name="Venter J.C."/>
        </authorList>
    </citation>
    <scope>NUCLEOTIDE SEQUENCE [LARGE SCALE GENOMIC DNA]</scope>
    <source>
        <strain evidence="2">ATCC 49558 / DSM 4304 / JCM 9628 / NBRC 100126 / VC-16</strain>
    </source>
</reference>